<keyword evidence="4" id="KW-1185">Reference proteome</keyword>
<dbReference type="HOGENOM" id="CLU_2470885_0_0_1"/>
<sequence length="88" mass="10226">MARWMRKDNNPPPTTQHPKRGRHDESEDELPPPAPSLIRFHVRARREQLPTEPAAAVWEEKHRESNDNERRARVLGRGGLQLAVTTIY</sequence>
<reference evidence="2" key="2">
    <citation type="submission" date="2010-05" db="EMBL/GenBank/DDBJ databases">
        <authorList>
            <person name="Almeida L.G."/>
            <person name="Nicolas M.F."/>
            <person name="Souza R.C."/>
            <person name="Vasconcelos A.T.R."/>
        </authorList>
    </citation>
    <scope>NUCLEOTIDE SEQUENCE</scope>
</reference>
<evidence type="ECO:0000313" key="4">
    <source>
        <dbReference type="Proteomes" id="UP000000673"/>
    </source>
</evidence>
<protein>
    <submittedName>
        <fullName evidence="2 3">Uncharacterized protein</fullName>
    </submittedName>
</protein>
<organism evidence="2">
    <name type="scientific">Anopheles darlingi</name>
    <name type="common">Mosquito</name>
    <dbReference type="NCBI Taxonomy" id="43151"/>
    <lineage>
        <taxon>Eukaryota</taxon>
        <taxon>Metazoa</taxon>
        <taxon>Ecdysozoa</taxon>
        <taxon>Arthropoda</taxon>
        <taxon>Hexapoda</taxon>
        <taxon>Insecta</taxon>
        <taxon>Pterygota</taxon>
        <taxon>Neoptera</taxon>
        <taxon>Endopterygota</taxon>
        <taxon>Diptera</taxon>
        <taxon>Nematocera</taxon>
        <taxon>Culicoidea</taxon>
        <taxon>Culicidae</taxon>
        <taxon>Anophelinae</taxon>
        <taxon>Anopheles</taxon>
    </lineage>
</organism>
<evidence type="ECO:0000313" key="2">
    <source>
        <dbReference type="EMBL" id="ETN61402.1"/>
    </source>
</evidence>
<gene>
    <name evidence="2" type="ORF">AND_006944</name>
</gene>
<dbReference type="EnsemblMetazoa" id="ADAC006944-RA">
    <property type="protein sequence ID" value="ADAC006944-PA"/>
    <property type="gene ID" value="ADAC006944"/>
</dbReference>
<accession>W5JAE7</accession>
<dbReference type="AlphaFoldDB" id="W5JAE7"/>
<evidence type="ECO:0000313" key="3">
    <source>
        <dbReference type="EnsemblMetazoa" id="ADAC006944-PA"/>
    </source>
</evidence>
<evidence type="ECO:0000256" key="1">
    <source>
        <dbReference type="SAM" id="MobiDB-lite"/>
    </source>
</evidence>
<proteinExistence type="predicted"/>
<reference evidence="2 4" key="1">
    <citation type="journal article" date="2010" name="BMC Genomics">
        <title>Combination of measures distinguishes pre-miRNAs from other stem-loops in the genome of the newly sequenced Anopheles darlingi.</title>
        <authorList>
            <person name="Mendes N.D."/>
            <person name="Freitas A.T."/>
            <person name="Vasconcelos A.T."/>
            <person name="Sagot M.F."/>
        </authorList>
    </citation>
    <scope>NUCLEOTIDE SEQUENCE</scope>
</reference>
<feature type="compositionally biased region" description="Basic and acidic residues" evidence="1">
    <location>
        <begin position="58"/>
        <end position="70"/>
    </location>
</feature>
<feature type="region of interest" description="Disordered" evidence="1">
    <location>
        <begin position="1"/>
        <end position="70"/>
    </location>
</feature>
<dbReference type="VEuPathDB" id="VectorBase:ADAC006944"/>
<reference evidence="3" key="4">
    <citation type="submission" date="2015-06" db="UniProtKB">
        <authorList>
            <consortium name="EnsemblMetazoa"/>
        </authorList>
    </citation>
    <scope>IDENTIFICATION</scope>
</reference>
<name>W5JAE7_ANODA</name>
<dbReference type="EMBL" id="ADMH02001693">
    <property type="protein sequence ID" value="ETN61402.1"/>
    <property type="molecule type" value="Genomic_DNA"/>
</dbReference>
<dbReference type="Proteomes" id="UP000000673">
    <property type="component" value="Unassembled WGS sequence"/>
</dbReference>
<reference evidence="2" key="3">
    <citation type="journal article" date="2013" name="Nucleic Acids Res.">
        <title>The genome of Anopheles darlingi, the main neotropical malaria vector.</title>
        <authorList>
            <person name="Marinotti O."/>
            <person name="Cerqueira G.C."/>
            <person name="de Almeida L.G."/>
            <person name="Ferro M.I."/>
            <person name="Loreto E.L."/>
            <person name="Zaha A."/>
            <person name="Teixeira S.M."/>
            <person name="Wespiser A.R."/>
            <person name="Almeida E Silva A."/>
            <person name="Schlindwein A.D."/>
            <person name="Pacheco A.C."/>
            <person name="Silva A.L."/>
            <person name="Graveley B.R."/>
            <person name="Walenz B.P."/>
            <person name="Lima Bde A."/>
            <person name="Ribeiro C.A."/>
            <person name="Nunes-Silva C.G."/>
            <person name="de Carvalho C.R."/>
            <person name="Soares C.M."/>
            <person name="de Menezes C.B."/>
            <person name="Matiolli C."/>
            <person name="Caffrey D."/>
            <person name="Araujo D.A."/>
            <person name="de Oliveira D.M."/>
            <person name="Golenbock D."/>
            <person name="Grisard E.C."/>
            <person name="Fantinatti-Garboggini F."/>
            <person name="de Carvalho F.M."/>
            <person name="Barcellos F.G."/>
            <person name="Prosdocimi F."/>
            <person name="May G."/>
            <person name="Azevedo Junior G.M."/>
            <person name="Guimaraes G.M."/>
            <person name="Goldman G.H."/>
            <person name="Padilha I.Q."/>
            <person name="Batista Jda S."/>
            <person name="Ferro J.A."/>
            <person name="Ribeiro J.M."/>
            <person name="Fietto J.L."/>
            <person name="Dabbas K.M."/>
            <person name="Cerdeira L."/>
            <person name="Agnez-Lima L.F."/>
            <person name="Brocchi M."/>
            <person name="de Carvalho M.O."/>
            <person name="Teixeira Mde M."/>
            <person name="Diniz Maia Mde M."/>
            <person name="Goldman M.H."/>
            <person name="Cruz Schneider M.P."/>
            <person name="Felipe M.S."/>
            <person name="Hungria M."/>
            <person name="Nicolas M.F."/>
            <person name="Pereira M."/>
            <person name="Montes M.A."/>
            <person name="Cantao M.E."/>
            <person name="Vincentz M."/>
            <person name="Rafael M.S."/>
            <person name="Silverman N."/>
            <person name="Stoco P.H."/>
            <person name="Souza R.C."/>
            <person name="Vicentini R."/>
            <person name="Gazzinelli R.T."/>
            <person name="Neves Rde O."/>
            <person name="Silva R."/>
            <person name="Astolfi-Filho S."/>
            <person name="Maciel T.E."/>
            <person name="Urmenyi T.P."/>
            <person name="Tadei W.P."/>
            <person name="Camargo E.P."/>
            <person name="de Vasconcelos A.T."/>
        </authorList>
    </citation>
    <scope>NUCLEOTIDE SEQUENCE</scope>
</reference>